<dbReference type="AlphaFoldDB" id="A0A448YRJ9"/>
<evidence type="ECO:0000313" key="4">
    <source>
        <dbReference type="Proteomes" id="UP000290900"/>
    </source>
</evidence>
<evidence type="ECO:0000313" key="3">
    <source>
        <dbReference type="EMBL" id="VEU23525.1"/>
    </source>
</evidence>
<dbReference type="STRING" id="13370.A0A448YRJ9"/>
<dbReference type="GO" id="GO:0006886">
    <property type="term" value="P:intracellular protein transport"/>
    <property type="evidence" value="ECO:0007669"/>
    <property type="project" value="TreeGrafter"/>
</dbReference>
<dbReference type="Proteomes" id="UP000290900">
    <property type="component" value="Unassembled WGS sequence"/>
</dbReference>
<dbReference type="OrthoDB" id="27140at2759"/>
<evidence type="ECO:0000256" key="1">
    <source>
        <dbReference type="SAM" id="MobiDB-lite"/>
    </source>
</evidence>
<dbReference type="PROSITE" id="PS50086">
    <property type="entry name" value="TBC_RABGAP"/>
    <property type="match status" value="1"/>
</dbReference>
<name>A0A448YRJ9_BRENA</name>
<gene>
    <name evidence="3" type="ORF">BRENAR_LOCUS4255</name>
</gene>
<protein>
    <submittedName>
        <fullName evidence="3">DEKNAAC104749</fullName>
    </submittedName>
</protein>
<dbReference type="InParanoid" id="A0A448YRJ9"/>
<dbReference type="EMBL" id="CAACVR010000045">
    <property type="protein sequence ID" value="VEU23525.1"/>
    <property type="molecule type" value="Genomic_DNA"/>
</dbReference>
<dbReference type="PANTHER" id="PTHR22957">
    <property type="entry name" value="TBC1 DOMAIN FAMILY MEMBER GTPASE-ACTIVATING PROTEIN"/>
    <property type="match status" value="1"/>
</dbReference>
<dbReference type="PANTHER" id="PTHR22957:SF27">
    <property type="entry name" value="TBC1 DOMAIN FAMILY MEMBER 13"/>
    <property type="match status" value="1"/>
</dbReference>
<accession>A0A448YRJ9</accession>
<organism evidence="3 4">
    <name type="scientific">Brettanomyces naardenensis</name>
    <name type="common">Yeast</name>
    <dbReference type="NCBI Taxonomy" id="13370"/>
    <lineage>
        <taxon>Eukaryota</taxon>
        <taxon>Fungi</taxon>
        <taxon>Dikarya</taxon>
        <taxon>Ascomycota</taxon>
        <taxon>Saccharomycotina</taxon>
        <taxon>Pichiomycetes</taxon>
        <taxon>Pichiales</taxon>
        <taxon>Pichiaceae</taxon>
        <taxon>Brettanomyces</taxon>
    </lineage>
</organism>
<proteinExistence type="predicted"/>
<dbReference type="SMART" id="SM00164">
    <property type="entry name" value="TBC"/>
    <property type="match status" value="1"/>
</dbReference>
<dbReference type="SUPFAM" id="SSF47923">
    <property type="entry name" value="Ypt/Rab-GAP domain of gyp1p"/>
    <property type="match status" value="2"/>
</dbReference>
<keyword evidence="4" id="KW-1185">Reference proteome</keyword>
<feature type="domain" description="Rab-GAP TBC" evidence="2">
    <location>
        <begin position="37"/>
        <end position="341"/>
    </location>
</feature>
<dbReference type="FunCoup" id="A0A448YRJ9">
    <property type="interactions" value="46"/>
</dbReference>
<dbReference type="InterPro" id="IPR035969">
    <property type="entry name" value="Rab-GAP_TBC_sf"/>
</dbReference>
<dbReference type="Pfam" id="PF00566">
    <property type="entry name" value="RabGAP-TBC"/>
    <property type="match status" value="1"/>
</dbReference>
<evidence type="ECO:0000259" key="2">
    <source>
        <dbReference type="PROSITE" id="PS50086"/>
    </source>
</evidence>
<dbReference type="Gene3D" id="1.10.472.80">
    <property type="entry name" value="Ypt/Rab-GAP domain of gyp1p, domain 3"/>
    <property type="match status" value="1"/>
</dbReference>
<dbReference type="InterPro" id="IPR000195">
    <property type="entry name" value="Rab-GAP-TBC_dom"/>
</dbReference>
<sequence length="590" mass="68195">MLGPSTVDRVRLTLESFATISMLAQDTLNGNYSEIHKPSIFSRALIWKLIAMKLNKVNSQEGHKEVELNLGNLSKLRKDYSVLLTEFDVPWYELNPQSEYYETLKLGQVGFDITEDLSKRRQLSRMRVLHDPLNAENEKGIDSSAFTNSYQDTDLRMLEAIITDVDRLFPECPQYFIQSIHNRKMLVQILYLWCKLNGVAYFQGLHEICGLIYLVFFSESVDPVAYETQLLKRRNETPDKLDRQILYLMDSSSLSHDTFTVFNILMKPIMAKYYSESALLQEAIMFDLKLHQTDKFLYYLFKTKFRLDSRIWLMRYFRLVLIREIGLGQSMRLWDELIAFSFLKDPFKADLDITLLLPYVIIIMLSVIRPRLIVSDYGEALYLLLHYPVQTEGNSLNNKLVAMAKDSIILMSDDDDDASNNGLDFTYIEENHQRQRLSESSSSGDHGKDVSSSNSGPDPETQQDNVKLNINRIVRDAAKLSQMSDSELEKSGCHVLETYSGMYNEEDKKGRLSTGVKRSSSPFFEDMLKGASSWNHRKSSSISSSLTGDFDRMTIQPEEMQPTHTTEKKDFTRTRMEMRLQKKVNDAMKK</sequence>
<feature type="compositionally biased region" description="Polar residues" evidence="1">
    <location>
        <begin position="438"/>
        <end position="468"/>
    </location>
</feature>
<reference evidence="3 4" key="1">
    <citation type="submission" date="2018-12" db="EMBL/GenBank/DDBJ databases">
        <authorList>
            <person name="Tiukova I."/>
            <person name="Dainat J."/>
        </authorList>
    </citation>
    <scope>NUCLEOTIDE SEQUENCE [LARGE SCALE GENOMIC DNA]</scope>
</reference>
<dbReference type="Gene3D" id="1.10.8.270">
    <property type="entry name" value="putative rabgap domain of human tbc1 domain family member 14 like domains"/>
    <property type="match status" value="1"/>
</dbReference>
<feature type="region of interest" description="Disordered" evidence="1">
    <location>
        <begin position="432"/>
        <end position="468"/>
    </location>
</feature>
<dbReference type="GO" id="GO:0005096">
    <property type="term" value="F:GTPase activator activity"/>
    <property type="evidence" value="ECO:0007669"/>
    <property type="project" value="TreeGrafter"/>
</dbReference>